<reference evidence="1" key="1">
    <citation type="journal article" date="2012" name="PLoS ONE">
        <title>Gene sets for utilization of primary and secondary nutrition supplies in the distal gut of endangered iberian lynx.</title>
        <authorList>
            <person name="Alcaide M."/>
            <person name="Messina E."/>
            <person name="Richter M."/>
            <person name="Bargiela R."/>
            <person name="Peplies J."/>
            <person name="Huws S.A."/>
            <person name="Newbold C.J."/>
            <person name="Golyshin P.N."/>
            <person name="Simon M.A."/>
            <person name="Lopez G."/>
            <person name="Yakimov M.M."/>
            <person name="Ferrer M."/>
        </authorList>
    </citation>
    <scope>NUCLEOTIDE SEQUENCE</scope>
</reference>
<proteinExistence type="predicted"/>
<sequence length="111" mass="12984">MNVQLSSEPVSFEHLGSRIAVDTIYSYKYLDSYNKVGASNSYMHRAHPTKLEYEMRINLSDSNPAGIYPVKITYGPVYHTFYHREEDKMYEVEHSYSMVERYITSVGKKNK</sequence>
<comment type="caution">
    <text evidence="1">The sequence shown here is derived from an EMBL/GenBank/DDBJ whole genome shotgun (WGS) entry which is preliminary data.</text>
</comment>
<organism evidence="1">
    <name type="scientific">gut metagenome</name>
    <dbReference type="NCBI Taxonomy" id="749906"/>
    <lineage>
        <taxon>unclassified sequences</taxon>
        <taxon>metagenomes</taxon>
        <taxon>organismal metagenomes</taxon>
    </lineage>
</organism>
<dbReference type="EMBL" id="AMCI01004763">
    <property type="protein sequence ID" value="EJW97434.1"/>
    <property type="molecule type" value="Genomic_DNA"/>
</dbReference>
<dbReference type="AlphaFoldDB" id="J9GDI1"/>
<name>J9GDI1_9ZZZZ</name>
<accession>J9GDI1</accession>
<protein>
    <submittedName>
        <fullName evidence="1">Uncharacterized protein</fullName>
    </submittedName>
</protein>
<gene>
    <name evidence="1" type="ORF">EVA_14458</name>
</gene>
<evidence type="ECO:0000313" key="1">
    <source>
        <dbReference type="EMBL" id="EJW97434.1"/>
    </source>
</evidence>